<dbReference type="EMBL" id="JARJCM010000545">
    <property type="protein sequence ID" value="KAJ7016273.1"/>
    <property type="molecule type" value="Genomic_DNA"/>
</dbReference>
<sequence>MIPPRLEALADPPADFVPCRVPEHMGHNFLGHIHFSSKHNKTYWLLMGPLREGVYSLKIDCTRAQRDLGLMPESSVFVASVDEWKDVLLVWAKFCFHRHRKCDGHPAACVLGCPGHERQVAEAAPLRRDRKVKGQPTVKKEPNIKEEPTVKKEIDMPSMRVVKREMLSPAVKREAGETAAKRKAELQSPSSSAITPLQRSSRRAPRARKAPILSYSHSSSDEVEVESVDSDFFFLPDSPTPAVAKGSEATAPVETAAKTEGAPASRATSPTMSTVSSLSVSSFPASKASTNGDTNGDAKGKGRAVPRASVAPSFSRTGQRPAVIHPTLRADTRGDSASSMSRAGASSAIAGTSAVAGSISQAVRPSASRGPARGDIFYVSARGAVHHSRSQAFRDIGAGPIQPVVGYNAAITYADTLVLQQDSADDSTMDLDAE</sequence>
<feature type="compositionally biased region" description="Basic and acidic residues" evidence="1">
    <location>
        <begin position="162"/>
        <end position="185"/>
    </location>
</feature>
<dbReference type="Proteomes" id="UP001218188">
    <property type="component" value="Unassembled WGS sequence"/>
</dbReference>
<feature type="compositionally biased region" description="Basic and acidic residues" evidence="1">
    <location>
        <begin position="138"/>
        <end position="155"/>
    </location>
</feature>
<accession>A0AAD6RVW0</accession>
<evidence type="ECO:0000313" key="3">
    <source>
        <dbReference type="Proteomes" id="UP001218188"/>
    </source>
</evidence>
<keyword evidence="3" id="KW-1185">Reference proteome</keyword>
<gene>
    <name evidence="2" type="ORF">C8F04DRAFT_1202733</name>
</gene>
<protein>
    <submittedName>
        <fullName evidence="2">Uncharacterized protein</fullName>
    </submittedName>
</protein>
<name>A0AAD6RVW0_9AGAR</name>
<dbReference type="AlphaFoldDB" id="A0AAD6RVW0"/>
<evidence type="ECO:0000256" key="1">
    <source>
        <dbReference type="SAM" id="MobiDB-lite"/>
    </source>
</evidence>
<feature type="compositionally biased region" description="Low complexity" evidence="1">
    <location>
        <begin position="268"/>
        <end position="290"/>
    </location>
</feature>
<organism evidence="2 3">
    <name type="scientific">Mycena alexandri</name>
    <dbReference type="NCBI Taxonomy" id="1745969"/>
    <lineage>
        <taxon>Eukaryota</taxon>
        <taxon>Fungi</taxon>
        <taxon>Dikarya</taxon>
        <taxon>Basidiomycota</taxon>
        <taxon>Agaricomycotina</taxon>
        <taxon>Agaricomycetes</taxon>
        <taxon>Agaricomycetidae</taxon>
        <taxon>Agaricales</taxon>
        <taxon>Marasmiineae</taxon>
        <taxon>Mycenaceae</taxon>
        <taxon>Mycena</taxon>
    </lineage>
</organism>
<evidence type="ECO:0000313" key="2">
    <source>
        <dbReference type="EMBL" id="KAJ7016273.1"/>
    </source>
</evidence>
<feature type="region of interest" description="Disordered" evidence="1">
    <location>
        <begin position="127"/>
        <end position="221"/>
    </location>
</feature>
<proteinExistence type="predicted"/>
<reference evidence="2" key="1">
    <citation type="submission" date="2023-03" db="EMBL/GenBank/DDBJ databases">
        <title>Massive genome expansion in bonnet fungi (Mycena s.s.) driven by repeated elements and novel gene families across ecological guilds.</title>
        <authorList>
            <consortium name="Lawrence Berkeley National Laboratory"/>
            <person name="Harder C.B."/>
            <person name="Miyauchi S."/>
            <person name="Viragh M."/>
            <person name="Kuo A."/>
            <person name="Thoen E."/>
            <person name="Andreopoulos B."/>
            <person name="Lu D."/>
            <person name="Skrede I."/>
            <person name="Drula E."/>
            <person name="Henrissat B."/>
            <person name="Morin E."/>
            <person name="Kohler A."/>
            <person name="Barry K."/>
            <person name="LaButti K."/>
            <person name="Morin E."/>
            <person name="Salamov A."/>
            <person name="Lipzen A."/>
            <person name="Mereny Z."/>
            <person name="Hegedus B."/>
            <person name="Baldrian P."/>
            <person name="Stursova M."/>
            <person name="Weitz H."/>
            <person name="Taylor A."/>
            <person name="Grigoriev I.V."/>
            <person name="Nagy L.G."/>
            <person name="Martin F."/>
            <person name="Kauserud H."/>
        </authorList>
    </citation>
    <scope>NUCLEOTIDE SEQUENCE</scope>
    <source>
        <strain evidence="2">CBHHK200</strain>
    </source>
</reference>
<feature type="region of interest" description="Disordered" evidence="1">
    <location>
        <begin position="242"/>
        <end position="318"/>
    </location>
</feature>
<comment type="caution">
    <text evidence="2">The sequence shown here is derived from an EMBL/GenBank/DDBJ whole genome shotgun (WGS) entry which is preliminary data.</text>
</comment>
<feature type="compositionally biased region" description="Polar residues" evidence="1">
    <location>
        <begin position="187"/>
        <end position="198"/>
    </location>
</feature>
<feature type="compositionally biased region" description="Basic residues" evidence="1">
    <location>
        <begin position="200"/>
        <end position="209"/>
    </location>
</feature>